<dbReference type="InterPro" id="IPR036291">
    <property type="entry name" value="NAD(P)-bd_dom_sf"/>
</dbReference>
<feature type="domain" description="NAD-dependent epimerase/dehydratase" evidence="2">
    <location>
        <begin position="12"/>
        <end position="220"/>
    </location>
</feature>
<dbReference type="PANTHER" id="PTHR43574">
    <property type="entry name" value="EPIMERASE-RELATED"/>
    <property type="match status" value="1"/>
</dbReference>
<keyword evidence="1" id="KW-0520">NAD</keyword>
<comment type="caution">
    <text evidence="3">The sequence shown here is derived from an EMBL/GenBank/DDBJ whole genome shotgun (WGS) entry which is preliminary data.</text>
</comment>
<proteinExistence type="predicted"/>
<evidence type="ECO:0000313" key="4">
    <source>
        <dbReference type="Proteomes" id="UP000748752"/>
    </source>
</evidence>
<dbReference type="InterPro" id="IPR001509">
    <property type="entry name" value="Epimerase_deHydtase"/>
</dbReference>
<evidence type="ECO:0000313" key="3">
    <source>
        <dbReference type="EMBL" id="MBK1630446.1"/>
    </source>
</evidence>
<organism evidence="3 4">
    <name type="scientific">Thiohalocapsa halophila</name>
    <dbReference type="NCBI Taxonomy" id="69359"/>
    <lineage>
        <taxon>Bacteria</taxon>
        <taxon>Pseudomonadati</taxon>
        <taxon>Pseudomonadota</taxon>
        <taxon>Gammaproteobacteria</taxon>
        <taxon>Chromatiales</taxon>
        <taxon>Chromatiaceae</taxon>
        <taxon>Thiohalocapsa</taxon>
    </lineage>
</organism>
<sequence length="311" mass="33489">MTQPRLFCFGLGYTGLRLARAAQAKGWRVAGTCRDASKAIALRREGIATFLFDGRSPLSDAAEALAGTTHLLCAVPPDAESDPVLRLHSKNIAALSATLTWLGLLSSTGIYGDCGGAWIDEARPPRPATDDNRRRLAAERDWLALGGQLARPVSVLRLPGIYGPQGRSPIDALLAGRARRIVKPGQIFNRIHVDDLVAVLAAAMERDCSGDRNGPHLYNVCDDEPAPADEVLVYAAHLLGMQPPPAEPFDTAALSDFARHFYAESRRIRNDRIKQELGVMLRYPSYREGLHAIAGAAAGTAPRDRGLRAGG</sequence>
<accession>A0ABS1CGE4</accession>
<gene>
    <name evidence="3" type="ORF">CKO31_06745</name>
</gene>
<dbReference type="CDD" id="cd05266">
    <property type="entry name" value="SDR_a4"/>
    <property type="match status" value="1"/>
</dbReference>
<dbReference type="RefSeq" id="WP_200235306.1">
    <property type="nucleotide sequence ID" value="NZ_NRRV01000012.1"/>
</dbReference>
<evidence type="ECO:0000259" key="2">
    <source>
        <dbReference type="Pfam" id="PF01370"/>
    </source>
</evidence>
<keyword evidence="4" id="KW-1185">Reference proteome</keyword>
<dbReference type="Gene3D" id="3.40.50.720">
    <property type="entry name" value="NAD(P)-binding Rossmann-like Domain"/>
    <property type="match status" value="1"/>
</dbReference>
<protein>
    <submittedName>
        <fullName evidence="3">NAD(P)-dependent oxidoreductase</fullName>
    </submittedName>
</protein>
<name>A0ABS1CGE4_9GAMM</name>
<reference evidence="3 4" key="1">
    <citation type="journal article" date="2020" name="Microorganisms">
        <title>Osmotic Adaptation and Compatible Solute Biosynthesis of Phototrophic Bacteria as Revealed from Genome Analyses.</title>
        <authorList>
            <person name="Imhoff J.F."/>
            <person name="Rahn T."/>
            <person name="Kunzel S."/>
            <person name="Keller A."/>
            <person name="Neulinger S.C."/>
        </authorList>
    </citation>
    <scope>NUCLEOTIDE SEQUENCE [LARGE SCALE GENOMIC DNA]</scope>
    <source>
        <strain evidence="3 4">DSM 6210</strain>
    </source>
</reference>
<evidence type="ECO:0000256" key="1">
    <source>
        <dbReference type="ARBA" id="ARBA00023027"/>
    </source>
</evidence>
<dbReference type="SUPFAM" id="SSF51735">
    <property type="entry name" value="NAD(P)-binding Rossmann-fold domains"/>
    <property type="match status" value="1"/>
</dbReference>
<dbReference type="EMBL" id="NRRV01000012">
    <property type="protein sequence ID" value="MBK1630446.1"/>
    <property type="molecule type" value="Genomic_DNA"/>
</dbReference>
<dbReference type="Proteomes" id="UP000748752">
    <property type="component" value="Unassembled WGS sequence"/>
</dbReference>
<dbReference type="Pfam" id="PF01370">
    <property type="entry name" value="Epimerase"/>
    <property type="match status" value="1"/>
</dbReference>